<evidence type="ECO:0000259" key="1">
    <source>
        <dbReference type="PROSITE" id="PS51186"/>
    </source>
</evidence>
<dbReference type="GO" id="GO:0016747">
    <property type="term" value="F:acyltransferase activity, transferring groups other than amino-acyl groups"/>
    <property type="evidence" value="ECO:0007669"/>
    <property type="project" value="InterPro"/>
</dbReference>
<dbReference type="PROSITE" id="PS51186">
    <property type="entry name" value="GNAT"/>
    <property type="match status" value="1"/>
</dbReference>
<name>A0A3D9ZFA8_9ACTN</name>
<keyword evidence="2" id="KW-0808">Transferase</keyword>
<evidence type="ECO:0000313" key="2">
    <source>
        <dbReference type="EMBL" id="REF95142.1"/>
    </source>
</evidence>
<organism evidence="2 3">
    <name type="scientific">Asanoa ferruginea</name>
    <dbReference type="NCBI Taxonomy" id="53367"/>
    <lineage>
        <taxon>Bacteria</taxon>
        <taxon>Bacillati</taxon>
        <taxon>Actinomycetota</taxon>
        <taxon>Actinomycetes</taxon>
        <taxon>Micromonosporales</taxon>
        <taxon>Micromonosporaceae</taxon>
        <taxon>Asanoa</taxon>
    </lineage>
</organism>
<feature type="domain" description="N-acetyltransferase" evidence="1">
    <location>
        <begin position="127"/>
        <end position="273"/>
    </location>
</feature>
<gene>
    <name evidence="2" type="ORF">DFJ67_1094</name>
</gene>
<dbReference type="Proteomes" id="UP000256913">
    <property type="component" value="Unassembled WGS sequence"/>
</dbReference>
<evidence type="ECO:0000313" key="3">
    <source>
        <dbReference type="Proteomes" id="UP000256913"/>
    </source>
</evidence>
<dbReference type="AlphaFoldDB" id="A0A3D9ZFA8"/>
<proteinExistence type="predicted"/>
<dbReference type="RefSeq" id="WP_239097605.1">
    <property type="nucleotide sequence ID" value="NZ_BONB01000095.1"/>
</dbReference>
<accession>A0A3D9ZFA8</accession>
<reference evidence="2 3" key="1">
    <citation type="submission" date="2018-08" db="EMBL/GenBank/DDBJ databases">
        <title>Sequencing the genomes of 1000 actinobacteria strains.</title>
        <authorList>
            <person name="Klenk H.-P."/>
        </authorList>
    </citation>
    <scope>NUCLEOTIDE SEQUENCE [LARGE SCALE GENOMIC DNA]</scope>
    <source>
        <strain evidence="2 3">DSM 44099</strain>
    </source>
</reference>
<dbReference type="Pfam" id="PF00583">
    <property type="entry name" value="Acetyltransf_1"/>
    <property type="match status" value="1"/>
</dbReference>
<dbReference type="InterPro" id="IPR000182">
    <property type="entry name" value="GNAT_dom"/>
</dbReference>
<dbReference type="SUPFAM" id="SSF55729">
    <property type="entry name" value="Acyl-CoA N-acyltransferases (Nat)"/>
    <property type="match status" value="1"/>
</dbReference>
<sequence>MELTALAELAEAESMFAYETQAPPALGAAAARIGGGVALSVRNDPTGYWSKALGFGFDEPVTHRLVGRIVDFYRSAGTPAATIQIAPSVLPPDWDEICSAYGLRAGPPWVKLAVPITDVRASASSSLRIAPISPGDAAAWADVLLRGFGMPTEGLGEMLGAAVSNPAFRPFGVWDGADLVGGGNLFVHGPVAALNGAAILPGHRNRGAQSALIAARVEAARAAGCRWVVAETGEPAAGSTNPSLDNLERAGLRVRYARQNWRWHHESMGEQDV</sequence>
<dbReference type="Gene3D" id="3.40.630.30">
    <property type="match status" value="1"/>
</dbReference>
<comment type="caution">
    <text evidence="2">The sequence shown here is derived from an EMBL/GenBank/DDBJ whole genome shotgun (WGS) entry which is preliminary data.</text>
</comment>
<dbReference type="InterPro" id="IPR016181">
    <property type="entry name" value="Acyl_CoA_acyltransferase"/>
</dbReference>
<protein>
    <submittedName>
        <fullName evidence="2">Acetyltransferase (GNAT) family protein</fullName>
    </submittedName>
</protein>
<dbReference type="EMBL" id="QUMQ01000001">
    <property type="protein sequence ID" value="REF95142.1"/>
    <property type="molecule type" value="Genomic_DNA"/>
</dbReference>
<keyword evidence="3" id="KW-1185">Reference proteome</keyword>